<dbReference type="AlphaFoldDB" id="A0A1I7HUF6"/>
<feature type="transmembrane region" description="Helical" evidence="5">
    <location>
        <begin position="132"/>
        <end position="154"/>
    </location>
</feature>
<reference evidence="7" key="1">
    <citation type="submission" date="2016-10" db="EMBL/GenBank/DDBJ databases">
        <authorList>
            <person name="Varghese N."/>
        </authorList>
    </citation>
    <scope>NUCLEOTIDE SEQUENCE [LARGE SCALE GENOMIC DNA]</scope>
    <source>
        <strain evidence="7">DSM 17980</strain>
    </source>
</reference>
<dbReference type="STRING" id="392015.SAMN05421543_105111"/>
<dbReference type="PANTHER" id="PTHR35529:SF1">
    <property type="entry name" value="MANGANESE EFFLUX PUMP MNTP-RELATED"/>
    <property type="match status" value="1"/>
</dbReference>
<evidence type="ECO:0000256" key="2">
    <source>
        <dbReference type="ARBA" id="ARBA00022692"/>
    </source>
</evidence>
<evidence type="ECO:0000313" key="6">
    <source>
        <dbReference type="EMBL" id="SFU64372.1"/>
    </source>
</evidence>
<keyword evidence="4 5" id="KW-0472">Membrane</keyword>
<evidence type="ECO:0000256" key="1">
    <source>
        <dbReference type="ARBA" id="ARBA00022475"/>
    </source>
</evidence>
<keyword evidence="7" id="KW-1185">Reference proteome</keyword>
<evidence type="ECO:0000256" key="5">
    <source>
        <dbReference type="SAM" id="Phobius"/>
    </source>
</evidence>
<feature type="transmembrane region" description="Helical" evidence="5">
    <location>
        <begin position="12"/>
        <end position="31"/>
    </location>
</feature>
<dbReference type="PANTHER" id="PTHR35529">
    <property type="entry name" value="MANGANESE EFFLUX PUMP MNTP-RELATED"/>
    <property type="match status" value="1"/>
</dbReference>
<sequence length="185" mass="18652">MADHIHDLFEILMMSMALGMDAFSLSIGIGLHGIRRQAALRLAGTIGVFHVLMTLTGLYIGLAMQGLLGAVAQGFGALLLCGMGLHMLYTSVFAPQQVAMTGTGGIALLAFSASVSIDALSVGFSLGLRSTAYGLVSAGAFGIAGGILCLAGLYIGGKAGGHIGRIGELAGALILFGYGVHLLAG</sequence>
<gene>
    <name evidence="6" type="ORF">SAMN05421543_105111</name>
</gene>
<name>A0A1I7HUF6_9BACL</name>
<dbReference type="Proteomes" id="UP000183508">
    <property type="component" value="Unassembled WGS sequence"/>
</dbReference>
<keyword evidence="3 5" id="KW-1133">Transmembrane helix</keyword>
<feature type="transmembrane region" description="Helical" evidence="5">
    <location>
        <begin position="74"/>
        <end position="94"/>
    </location>
</feature>
<dbReference type="InterPro" id="IPR003810">
    <property type="entry name" value="Mntp/YtaF"/>
</dbReference>
<keyword evidence="2 5" id="KW-0812">Transmembrane</keyword>
<accession>A0A1I7HUF6</accession>
<dbReference type="EMBL" id="FPBV01000005">
    <property type="protein sequence ID" value="SFU64372.1"/>
    <property type="molecule type" value="Genomic_DNA"/>
</dbReference>
<feature type="transmembrane region" description="Helical" evidence="5">
    <location>
        <begin position="166"/>
        <end position="184"/>
    </location>
</feature>
<protein>
    <submittedName>
        <fullName evidence="6">Putative Mn2+ efflux pump MntP</fullName>
    </submittedName>
</protein>
<dbReference type="Pfam" id="PF02659">
    <property type="entry name" value="Mntp"/>
    <property type="match status" value="1"/>
</dbReference>
<evidence type="ECO:0000313" key="7">
    <source>
        <dbReference type="Proteomes" id="UP000183508"/>
    </source>
</evidence>
<evidence type="ECO:0000256" key="4">
    <source>
        <dbReference type="ARBA" id="ARBA00023136"/>
    </source>
</evidence>
<keyword evidence="1" id="KW-1003">Cell membrane</keyword>
<proteinExistence type="predicted"/>
<feature type="transmembrane region" description="Helical" evidence="5">
    <location>
        <begin position="38"/>
        <end position="62"/>
    </location>
</feature>
<evidence type="ECO:0000256" key="3">
    <source>
        <dbReference type="ARBA" id="ARBA00022989"/>
    </source>
</evidence>
<organism evidence="6 7">
    <name type="scientific">Alicyclobacillus macrosporangiidus</name>
    <dbReference type="NCBI Taxonomy" id="392015"/>
    <lineage>
        <taxon>Bacteria</taxon>
        <taxon>Bacillati</taxon>
        <taxon>Bacillota</taxon>
        <taxon>Bacilli</taxon>
        <taxon>Bacillales</taxon>
        <taxon>Alicyclobacillaceae</taxon>
        <taxon>Alicyclobacillus</taxon>
    </lineage>
</organism>
<dbReference type="RefSeq" id="WP_245783868.1">
    <property type="nucleotide sequence ID" value="NZ_FPBV01000005.1"/>
</dbReference>
<feature type="transmembrane region" description="Helical" evidence="5">
    <location>
        <begin position="106"/>
        <end position="126"/>
    </location>
</feature>